<dbReference type="AlphaFoldDB" id="J0Z0A4"/>
<evidence type="ECO:0008006" key="3">
    <source>
        <dbReference type="Google" id="ProtNLM"/>
    </source>
</evidence>
<protein>
    <recommendedName>
        <fullName evidence="3">HTH cro/C1-type domain-containing protein</fullName>
    </recommendedName>
</protein>
<name>J0Z0A4_9HYPH</name>
<dbReference type="HOGENOM" id="CLU_171621_1_0_5"/>
<reference evidence="1 2" key="1">
    <citation type="submission" date="2012-03" db="EMBL/GenBank/DDBJ databases">
        <title>The Genome Sequence of Bartonella washoensis Sb944nv.</title>
        <authorList>
            <consortium name="The Broad Institute Genome Sequencing Platform"/>
            <consortium name="The Broad Institute Genome Sequencing Center for Infectious Disease"/>
            <person name="Feldgarden M."/>
            <person name="Kirby J."/>
            <person name="Kosoy M."/>
            <person name="Birtles R."/>
            <person name="Probert W.S."/>
            <person name="Chiaraviglio L."/>
            <person name="Young S.K."/>
            <person name="Zeng Q."/>
            <person name="Gargeya S."/>
            <person name="Fitzgerald M."/>
            <person name="Haas B."/>
            <person name="Abouelleil A."/>
            <person name="Alvarado L."/>
            <person name="Arachchi H.M."/>
            <person name="Berlin A."/>
            <person name="Chapman S.B."/>
            <person name="Gearin G."/>
            <person name="Goldberg J."/>
            <person name="Griggs A."/>
            <person name="Gujja S."/>
            <person name="Hansen M."/>
            <person name="Heiman D."/>
            <person name="Howarth C."/>
            <person name="Larimer J."/>
            <person name="Lui A."/>
            <person name="MacDonald P.J.P."/>
            <person name="McCowen C."/>
            <person name="Montmayeur A."/>
            <person name="Murphy C."/>
            <person name="Neiman D."/>
            <person name="Pearson M."/>
            <person name="Priest M."/>
            <person name="Roberts A."/>
            <person name="Saif S."/>
            <person name="Shea T."/>
            <person name="Sisk P."/>
            <person name="Stolte C."/>
            <person name="Sykes S."/>
            <person name="Wortman J."/>
            <person name="Nusbaum C."/>
            <person name="Birren B."/>
        </authorList>
    </citation>
    <scope>NUCLEOTIDE SEQUENCE [LARGE SCALE GENOMIC DNA]</scope>
    <source>
        <strain evidence="1 2">Sb944nv</strain>
    </source>
</reference>
<proteinExistence type="predicted"/>
<gene>
    <name evidence="1" type="ORF">MCQ_00489</name>
</gene>
<evidence type="ECO:0000313" key="1">
    <source>
        <dbReference type="EMBL" id="EJF80773.1"/>
    </source>
</evidence>
<dbReference type="Proteomes" id="UP000008947">
    <property type="component" value="Unassembled WGS sequence"/>
</dbReference>
<comment type="caution">
    <text evidence="1">The sequence shown here is derived from an EMBL/GenBank/DDBJ whole genome shotgun (WGS) entry which is preliminary data.</text>
</comment>
<accession>J0Z0A4</accession>
<dbReference type="EMBL" id="AILU01000007">
    <property type="protein sequence ID" value="EJF80773.1"/>
    <property type="molecule type" value="Genomic_DNA"/>
</dbReference>
<dbReference type="eggNOG" id="ENOG50313X0">
    <property type="taxonomic scope" value="Bacteria"/>
</dbReference>
<dbReference type="RefSeq" id="WP_006923344.1">
    <property type="nucleotide sequence ID" value="NZ_JH725022.1"/>
</dbReference>
<keyword evidence="2" id="KW-1185">Reference proteome</keyword>
<evidence type="ECO:0000313" key="2">
    <source>
        <dbReference type="Proteomes" id="UP000008947"/>
    </source>
</evidence>
<organism evidence="1 2">
    <name type="scientific">Candidatus Bartonella washoeensis Sb944nv</name>
    <dbReference type="NCBI Taxonomy" id="1094563"/>
    <lineage>
        <taxon>Bacteria</taxon>
        <taxon>Pseudomonadati</taxon>
        <taxon>Pseudomonadota</taxon>
        <taxon>Alphaproteobacteria</taxon>
        <taxon>Hyphomicrobiales</taxon>
        <taxon>Bartonellaceae</taxon>
        <taxon>Bartonella</taxon>
    </lineage>
</organism>
<sequence>MDFQKLIKVWINKKLNEMGHGSRKALGQHLGLSPSSITRLLSIDDSDSKAYRDITAEELVKLHSFFKEYPPYPALSKIDQDFYDLYSSCNEEERRATLAFLHTLLESKKR</sequence>